<organism evidence="1 2">
    <name type="scientific">Bacillus thuringiensis Bt18247</name>
    <dbReference type="NCBI Taxonomy" id="1423143"/>
    <lineage>
        <taxon>Bacteria</taxon>
        <taxon>Bacillati</taxon>
        <taxon>Bacillota</taxon>
        <taxon>Bacilli</taxon>
        <taxon>Bacillales</taxon>
        <taxon>Bacillaceae</taxon>
        <taxon>Bacillus</taxon>
        <taxon>Bacillus cereus group</taxon>
    </lineage>
</organism>
<gene>
    <name evidence="1" type="ORF">BTI247_59260</name>
</gene>
<evidence type="ECO:0000313" key="2">
    <source>
        <dbReference type="Proteomes" id="UP000192743"/>
    </source>
</evidence>
<dbReference type="Proteomes" id="UP000192743">
    <property type="component" value="Plasmid p174778"/>
</dbReference>
<dbReference type="EMBL" id="CP015251">
    <property type="protein sequence ID" value="AOM14257.1"/>
    <property type="molecule type" value="Genomic_DNA"/>
</dbReference>
<dbReference type="AlphaFoldDB" id="A0A9W3XBY5"/>
<keyword evidence="1" id="KW-0614">Plasmid</keyword>
<proteinExistence type="predicted"/>
<sequence length="59" mass="6994">MIFFPIVYYFEIIPTVLIYGKSFFNICLCIEKYEVVKQDVILQGTYVSELKHIDIKSIK</sequence>
<geneLocation type="plasmid" evidence="1 2">
    <name>p174778</name>
</geneLocation>
<protein>
    <submittedName>
        <fullName evidence="1">Uncharacterized protein</fullName>
    </submittedName>
</protein>
<name>A0A9W3XBY5_BACTU</name>
<evidence type="ECO:0000313" key="1">
    <source>
        <dbReference type="EMBL" id="AOM14257.1"/>
    </source>
</evidence>
<reference evidence="1 2" key="1">
    <citation type="submission" date="2016-02" db="EMBL/GenBank/DDBJ databases">
        <title>Comparative analysis of three nematocidal Bacillus thuringiensis strains.</title>
        <authorList>
            <person name="Hollensteiner J."/>
            <person name="Kloesener M."/>
            <person name="Bunk B."/>
            <person name="Sproeer C."/>
            <person name="Rosenstiel P."/>
            <person name="Schulte-Iserlohe R."/>
            <person name="Schulenburg H."/>
            <person name="Liesegang H."/>
        </authorList>
    </citation>
    <scope>NUCLEOTIDE SEQUENCE [LARGE SCALE GENOMIC DNA]</scope>
    <source>
        <strain evidence="1 2">Bt18247</strain>
        <plasmid evidence="1 2">p174778</plasmid>
    </source>
</reference>
<accession>A0A9W3XBY5</accession>